<dbReference type="Proteomes" id="UP001056693">
    <property type="component" value="Unassembled WGS sequence"/>
</dbReference>
<evidence type="ECO:0000256" key="2">
    <source>
        <dbReference type="SAM" id="SignalP"/>
    </source>
</evidence>
<evidence type="ECO:0000256" key="1">
    <source>
        <dbReference type="SAM" id="MobiDB-lite"/>
    </source>
</evidence>
<dbReference type="SUPFAM" id="SSF49384">
    <property type="entry name" value="Carbohydrate-binding domain"/>
    <property type="match status" value="1"/>
</dbReference>
<dbReference type="PROSITE" id="PS51257">
    <property type="entry name" value="PROKAR_LIPOPROTEIN"/>
    <property type="match status" value="1"/>
</dbReference>
<sequence>MNNSKHKAKRLSVALLIAVLAVSTSFASVMTGCGNKDESSSTAATVTSTASAAENTTVANDKSESELNTESSTQSSSSNSTSTANSSQTSEKSESNGSSDSSKTESKSESSKNDASSKNDTSKNDSGNKSSDTLSVDGHDYKKGDTVTVTYTVKSTKVLANFQGTITYDSSKLKVKKAELQSPVKSNSIVNAKNAGVIKFNGSDITSGYDFTNGGDLIVVTYEVTGTGSAKTSYLWESASTIENNKIITHIDANGKSDGTVTLSTSYK</sequence>
<dbReference type="EMBL" id="SNUZ01000003">
    <property type="protein sequence ID" value="MCL3786849.1"/>
    <property type="molecule type" value="Genomic_DNA"/>
</dbReference>
<organism evidence="3 4">
    <name type="scientific">Ruminococcus bromii</name>
    <dbReference type="NCBI Taxonomy" id="40518"/>
    <lineage>
        <taxon>Bacteria</taxon>
        <taxon>Bacillati</taxon>
        <taxon>Bacillota</taxon>
        <taxon>Clostridia</taxon>
        <taxon>Eubacteriales</taxon>
        <taxon>Oscillospiraceae</taxon>
        <taxon>Ruminococcus</taxon>
    </lineage>
</organism>
<feature type="compositionally biased region" description="Low complexity" evidence="1">
    <location>
        <begin position="40"/>
        <end position="101"/>
    </location>
</feature>
<feature type="chain" id="PRO_5047489659" description="Cohesin domain-containing protein" evidence="2">
    <location>
        <begin position="28"/>
        <end position="268"/>
    </location>
</feature>
<keyword evidence="4" id="KW-1185">Reference proteome</keyword>
<dbReference type="Gene3D" id="2.60.40.680">
    <property type="match status" value="1"/>
</dbReference>
<feature type="compositionally biased region" description="Basic and acidic residues" evidence="1">
    <location>
        <begin position="102"/>
        <end position="123"/>
    </location>
</feature>
<dbReference type="CDD" id="cd08547">
    <property type="entry name" value="Type_II_cohesin"/>
    <property type="match status" value="1"/>
</dbReference>
<comment type="caution">
    <text evidence="3">The sequence shown here is derived from an EMBL/GenBank/DDBJ whole genome shotgun (WGS) entry which is preliminary data.</text>
</comment>
<accession>A0ABT0NH24</accession>
<evidence type="ECO:0000313" key="3">
    <source>
        <dbReference type="EMBL" id="MCL3786849.1"/>
    </source>
</evidence>
<feature type="region of interest" description="Disordered" evidence="1">
    <location>
        <begin position="33"/>
        <end position="141"/>
    </location>
</feature>
<gene>
    <name evidence="3" type="ORF">E2N93_02240</name>
</gene>
<proteinExistence type="predicted"/>
<feature type="signal peptide" evidence="2">
    <location>
        <begin position="1"/>
        <end position="27"/>
    </location>
</feature>
<protein>
    <recommendedName>
        <fullName evidence="5">Cohesin domain-containing protein</fullName>
    </recommendedName>
</protein>
<keyword evidence="2" id="KW-0732">Signal</keyword>
<name>A0ABT0NH24_9FIRM</name>
<evidence type="ECO:0000313" key="4">
    <source>
        <dbReference type="Proteomes" id="UP001056693"/>
    </source>
</evidence>
<reference evidence="3 4" key="1">
    <citation type="submission" date="2019-03" db="EMBL/GenBank/DDBJ databases">
        <authorList>
            <person name="Molinero N."/>
            <person name="Sanchez B."/>
            <person name="Walker A."/>
            <person name="Duncan S."/>
            <person name="Delgado S."/>
            <person name="Margolles A."/>
        </authorList>
    </citation>
    <scope>NUCLEOTIDE SEQUENCE [LARGE SCALE GENOMIC DNA]</scope>
    <source>
        <strain evidence="3 4">IPLA60002</strain>
    </source>
</reference>
<dbReference type="RefSeq" id="WP_249375962.1">
    <property type="nucleotide sequence ID" value="NZ_SNUZ01000003.1"/>
</dbReference>
<evidence type="ECO:0008006" key="5">
    <source>
        <dbReference type="Google" id="ProtNLM"/>
    </source>
</evidence>
<dbReference type="InterPro" id="IPR008965">
    <property type="entry name" value="CBM2/CBM3_carb-bd_dom_sf"/>
</dbReference>